<sequence>MNSKHQSLVMVVGTDFMASYLPSTSDPAVASQLSAKYTSESDSNGATESSQLLTIQITAGTKDISYAMKQILLGDQAYLQGNSGVWYVLDASALNDSSNNPFAIGTNSLTDPGSMGLDALTGTLTDHKIEVLNGKKLRHITSTLNKDQVINEMGSSDTPFVHSVTGANVDIWIDEATKYLYKIDYKVLTDASAPVVAGQPQGFEVIANFSNFNKLVNFTVPTNPQPATNVKQVLQ</sequence>
<keyword evidence="2" id="KW-1185">Reference proteome</keyword>
<accession>A0A402A4N7</accession>
<name>A0A402A4N7_9CHLR</name>
<proteinExistence type="predicted"/>
<dbReference type="EMBL" id="BIFR01000001">
    <property type="protein sequence ID" value="GCE14072.1"/>
    <property type="molecule type" value="Genomic_DNA"/>
</dbReference>
<reference evidence="2" key="1">
    <citation type="submission" date="2018-12" db="EMBL/GenBank/DDBJ databases">
        <title>Tengunoibacter tsumagoiensis gen. nov., sp. nov., Dictyobacter kobayashii sp. nov., D. alpinus sp. nov., and D. joshuensis sp. nov. and description of Dictyobacteraceae fam. nov. within the order Ktedonobacterales isolated from Tengu-no-mugimeshi.</title>
        <authorList>
            <person name="Wang C.M."/>
            <person name="Zheng Y."/>
            <person name="Sakai Y."/>
            <person name="Toyoda A."/>
            <person name="Minakuchi Y."/>
            <person name="Abe K."/>
            <person name="Yokota A."/>
            <person name="Yabe S."/>
        </authorList>
    </citation>
    <scope>NUCLEOTIDE SEQUENCE [LARGE SCALE GENOMIC DNA]</scope>
    <source>
        <strain evidence="2">Uno3</strain>
    </source>
</reference>
<gene>
    <name evidence="1" type="ORF">KTT_39310</name>
</gene>
<dbReference type="Proteomes" id="UP000287352">
    <property type="component" value="Unassembled WGS sequence"/>
</dbReference>
<dbReference type="Gene3D" id="2.50.20.20">
    <property type="match status" value="1"/>
</dbReference>
<dbReference type="RefSeq" id="WP_126581549.1">
    <property type="nucleotide sequence ID" value="NZ_BIFR01000001.1"/>
</dbReference>
<dbReference type="AlphaFoldDB" id="A0A402A4N7"/>
<comment type="caution">
    <text evidence="1">The sequence shown here is derived from an EMBL/GenBank/DDBJ whole genome shotgun (WGS) entry which is preliminary data.</text>
</comment>
<evidence type="ECO:0000313" key="2">
    <source>
        <dbReference type="Proteomes" id="UP000287352"/>
    </source>
</evidence>
<protein>
    <recommendedName>
        <fullName evidence="3">Lipoprotein</fullName>
    </recommendedName>
</protein>
<evidence type="ECO:0008006" key="3">
    <source>
        <dbReference type="Google" id="ProtNLM"/>
    </source>
</evidence>
<evidence type="ECO:0000313" key="1">
    <source>
        <dbReference type="EMBL" id="GCE14072.1"/>
    </source>
</evidence>
<organism evidence="1 2">
    <name type="scientific">Tengunoibacter tsumagoiensis</name>
    <dbReference type="NCBI Taxonomy" id="2014871"/>
    <lineage>
        <taxon>Bacteria</taxon>
        <taxon>Bacillati</taxon>
        <taxon>Chloroflexota</taxon>
        <taxon>Ktedonobacteria</taxon>
        <taxon>Ktedonobacterales</taxon>
        <taxon>Dictyobacteraceae</taxon>
        <taxon>Tengunoibacter</taxon>
    </lineage>
</organism>